<organism evidence="2 3">
    <name type="scientific">Endobacterium cereale</name>
    <dbReference type="NCBI Taxonomy" id="2663029"/>
    <lineage>
        <taxon>Bacteria</taxon>
        <taxon>Pseudomonadati</taxon>
        <taxon>Pseudomonadota</taxon>
        <taxon>Alphaproteobacteria</taxon>
        <taxon>Hyphomicrobiales</taxon>
        <taxon>Rhizobiaceae</taxon>
        <taxon>Endobacterium</taxon>
    </lineage>
</organism>
<name>A0A6A8AE05_9HYPH</name>
<dbReference type="Pfam" id="PF01590">
    <property type="entry name" value="GAF"/>
    <property type="match status" value="1"/>
</dbReference>
<evidence type="ECO:0000313" key="2">
    <source>
        <dbReference type="EMBL" id="MQY49352.1"/>
    </source>
</evidence>
<dbReference type="InterPro" id="IPR010093">
    <property type="entry name" value="SinI_DNA-bd"/>
</dbReference>
<dbReference type="RefSeq" id="WP_153359004.1">
    <property type="nucleotide sequence ID" value="NZ_WIXI01000050.1"/>
</dbReference>
<sequence>MRRTNWFVLQLPFLANLAFFPILCLQEVDDVVKDVLTTAKAAELLGVSTRTAQLWVESGQLPSWKTPGGHRRIPRQAVLDLVETPDHSDPLVRAHAIILAGEGRGEQWRLVGLPALGLLVDVADTTDTARAWLTAIPPMLIIVENADQDDRRKLVSSLERDARLSKTTIITSAVRSAADPVAAGTNLIRTKMLPDVLSTAEMIVDYLLSKRGGKKEPAAFRTPWNEHARLEAVAQSGLIGSAPDLGFDRLVRLAAHSTCAPIAMFTLITENEQWFKSRVGFAGDATPREWAFCNETLVANELTVLEDLTRLDNLAENPTLSAPYGFRFYAGAPVRDPLGFILGSICVIDVVPRHLREVEREAMMTIADAASNLIRNRVLEHELQDFRGSGH</sequence>
<dbReference type="EMBL" id="WIXI01000050">
    <property type="protein sequence ID" value="MQY49352.1"/>
    <property type="molecule type" value="Genomic_DNA"/>
</dbReference>
<accession>A0A6A8AE05</accession>
<dbReference type="SUPFAM" id="SSF46955">
    <property type="entry name" value="Putative DNA-binding domain"/>
    <property type="match status" value="1"/>
</dbReference>
<dbReference type="InterPro" id="IPR029016">
    <property type="entry name" value="GAF-like_dom_sf"/>
</dbReference>
<dbReference type="PANTHER" id="PTHR43102:SF2">
    <property type="entry name" value="GAF DOMAIN-CONTAINING PROTEIN"/>
    <property type="match status" value="1"/>
</dbReference>
<dbReference type="CDD" id="cd04762">
    <property type="entry name" value="HTH_MerR-trunc"/>
    <property type="match status" value="1"/>
</dbReference>
<dbReference type="InterPro" id="IPR041657">
    <property type="entry name" value="HTH_17"/>
</dbReference>
<dbReference type="GO" id="GO:0003677">
    <property type="term" value="F:DNA binding"/>
    <property type="evidence" value="ECO:0007669"/>
    <property type="project" value="InterPro"/>
</dbReference>
<dbReference type="NCBIfam" id="TIGR01764">
    <property type="entry name" value="excise"/>
    <property type="match status" value="1"/>
</dbReference>
<feature type="domain" description="GAF" evidence="1">
    <location>
        <begin position="242"/>
        <end position="384"/>
    </location>
</feature>
<evidence type="ECO:0000259" key="1">
    <source>
        <dbReference type="SMART" id="SM00065"/>
    </source>
</evidence>
<keyword evidence="3" id="KW-1185">Reference proteome</keyword>
<dbReference type="InterPro" id="IPR003018">
    <property type="entry name" value="GAF"/>
</dbReference>
<dbReference type="SMART" id="SM00065">
    <property type="entry name" value="GAF"/>
    <property type="match status" value="1"/>
</dbReference>
<reference evidence="2 3" key="1">
    <citation type="submission" date="2019-11" db="EMBL/GenBank/DDBJ databases">
        <title>Genome analysis of Rhizobacterium cereale a novel genus and species isolated from maize roots in North Spain.</title>
        <authorList>
            <person name="Menendez E."/>
            <person name="Flores-Felix J.D."/>
            <person name="Ramirez-Bahena M.-H."/>
            <person name="Igual J.M."/>
            <person name="Garcia-Fraile P."/>
            <person name="Peix A."/>
            <person name="Velazquez E."/>
        </authorList>
    </citation>
    <scope>NUCLEOTIDE SEQUENCE [LARGE SCALE GENOMIC DNA]</scope>
    <source>
        <strain evidence="2 3">RZME27</strain>
    </source>
</reference>
<dbReference type="SUPFAM" id="SSF55781">
    <property type="entry name" value="GAF domain-like"/>
    <property type="match status" value="1"/>
</dbReference>
<dbReference type="Gene3D" id="3.30.450.40">
    <property type="match status" value="1"/>
</dbReference>
<dbReference type="Pfam" id="PF12728">
    <property type="entry name" value="HTH_17"/>
    <property type="match status" value="1"/>
</dbReference>
<dbReference type="Gene3D" id="1.10.1660.10">
    <property type="match status" value="1"/>
</dbReference>
<dbReference type="Proteomes" id="UP000435138">
    <property type="component" value="Unassembled WGS sequence"/>
</dbReference>
<dbReference type="AlphaFoldDB" id="A0A6A8AE05"/>
<dbReference type="PANTHER" id="PTHR43102">
    <property type="entry name" value="SLR1143 PROTEIN"/>
    <property type="match status" value="1"/>
</dbReference>
<gene>
    <name evidence="2" type="ORF">GAO09_25270</name>
</gene>
<protein>
    <submittedName>
        <fullName evidence="2">Helix-turn-helix domain-containing protein</fullName>
    </submittedName>
</protein>
<dbReference type="InterPro" id="IPR009061">
    <property type="entry name" value="DNA-bd_dom_put_sf"/>
</dbReference>
<comment type="caution">
    <text evidence="2">The sequence shown here is derived from an EMBL/GenBank/DDBJ whole genome shotgun (WGS) entry which is preliminary data.</text>
</comment>
<evidence type="ECO:0000313" key="3">
    <source>
        <dbReference type="Proteomes" id="UP000435138"/>
    </source>
</evidence>
<proteinExistence type="predicted"/>